<name>A0A168Q0L1_9BACL</name>
<dbReference type="RefSeq" id="WP_068647553.1">
    <property type="nucleotide sequence ID" value="NZ_CP043611.1"/>
</dbReference>
<dbReference type="PANTHER" id="PTHR40088">
    <property type="entry name" value="PECTATE LYASE (EUROFUNG)"/>
    <property type="match status" value="1"/>
</dbReference>
<dbReference type="EMBL" id="LVJI01000007">
    <property type="protein sequence ID" value="OAB47259.1"/>
    <property type="molecule type" value="Genomic_DNA"/>
</dbReference>
<gene>
    <name evidence="4" type="ORF">PBAT_06000</name>
</gene>
<dbReference type="SUPFAM" id="SSF51126">
    <property type="entry name" value="Pectin lyase-like"/>
    <property type="match status" value="1"/>
</dbReference>
<dbReference type="NCBIfam" id="NF041518">
    <property type="entry name" value="choice_anch_Q"/>
    <property type="match status" value="1"/>
</dbReference>
<dbReference type="InterPro" id="IPR006626">
    <property type="entry name" value="PbH1"/>
</dbReference>
<organism evidence="4 5">
    <name type="scientific">Paenibacillus antarcticus</name>
    <dbReference type="NCBI Taxonomy" id="253703"/>
    <lineage>
        <taxon>Bacteria</taxon>
        <taxon>Bacillati</taxon>
        <taxon>Bacillota</taxon>
        <taxon>Bacilli</taxon>
        <taxon>Bacillales</taxon>
        <taxon>Paenibacillaceae</taxon>
        <taxon>Paenibacillus</taxon>
    </lineage>
</organism>
<accession>A0A168Q0L1</accession>
<keyword evidence="5" id="KW-1185">Reference proteome</keyword>
<dbReference type="SMART" id="SM00710">
    <property type="entry name" value="PbH1"/>
    <property type="match status" value="8"/>
</dbReference>
<reference evidence="4 5" key="1">
    <citation type="submission" date="2016-03" db="EMBL/GenBank/DDBJ databases">
        <title>Draft genome sequence of Paenibacillus antarcticus CECT 5836.</title>
        <authorList>
            <person name="Shin S.-K."/>
            <person name="Yi H."/>
        </authorList>
    </citation>
    <scope>NUCLEOTIDE SEQUENCE [LARGE SCALE GENOMIC DNA]</scope>
    <source>
        <strain evidence="4 5">CECT 5836</strain>
    </source>
</reference>
<dbReference type="PANTHER" id="PTHR40088:SF2">
    <property type="entry name" value="SECRETED SUGAR HYDROLASE"/>
    <property type="match status" value="1"/>
</dbReference>
<evidence type="ECO:0000313" key="5">
    <source>
        <dbReference type="Proteomes" id="UP000077355"/>
    </source>
</evidence>
<dbReference type="InterPro" id="IPR011050">
    <property type="entry name" value="Pectin_lyase_fold/virulence"/>
</dbReference>
<dbReference type="InterPro" id="IPR012334">
    <property type="entry name" value="Pectin_lyas_fold"/>
</dbReference>
<keyword evidence="2" id="KW-0964">Secreted</keyword>
<dbReference type="InterPro" id="IPR052052">
    <property type="entry name" value="Polysaccharide_Lyase_9"/>
</dbReference>
<evidence type="ECO:0000256" key="2">
    <source>
        <dbReference type="ARBA" id="ARBA00022525"/>
    </source>
</evidence>
<dbReference type="Gene3D" id="2.160.20.10">
    <property type="entry name" value="Single-stranded right-handed beta-helix, Pectin lyase-like"/>
    <property type="match status" value="1"/>
</dbReference>
<sequence>MMKTSRRNNVVSFKFHHLFFALAIMFSYSFLNMNNSNVVYAADTGTYYVSTAGDDNNPGTLTSPWRTIQKAANTVLPGNTVYVRGGTYLEYVSIKVSGTQAGGYITFQNYLDEIPVIDGNGKDVTGTNQALLDLSNVNYVKVKGFEIRNLITTNQSLDPAGIRVRNGGSYIQLLNNNVHHIENRATKGNAHGIHVLGNSIQAMTQIDIQDNEVHHLITGSSESVTLSGNIDGFTIMRNQVYENNNIGIDVAGFYKACSSPCVDQTRNGVISGNTVHHIDTSKNPAYGMGSHIAAGIYADGAANVLIERNHLYSNDFGISLASEEQGRSTSDIRVQNNYIHHNYGAGLIIGGSGSGNGGASNNKILNNTFVENDSLKQGYGEITLQWNNVNNQIMNNIMYSNSQKVLLNKVGTNGSGNIFDYNLMYTIDGASGAKWNWNRTTYSTWATYTKATGNDSHSIFGDPLFIDKSQNNIQVKSGSSAIDKGSSLNVGEGVYDYNGLARIQGKSVDIGAVEHVPSPGDDNPQPPEITPLDNAYWSGVAILSSGTSNARILKATKDSLNLNVYVEGSNLTKKGQIYINTDNKTNTGFVASYWKTSGADYLLENGVLYRYIGTGGSNWKWTQVASYKGATNYITTNTLVKVLIPLADLGIKQSNPIKIGFVWNDSNSNKLPATGDLSIVKDTVLLKKVK</sequence>
<comment type="subcellular location">
    <subcellularLocation>
        <location evidence="1">Secreted</location>
    </subcellularLocation>
</comment>
<dbReference type="GO" id="GO:0005576">
    <property type="term" value="C:extracellular region"/>
    <property type="evidence" value="ECO:0007669"/>
    <property type="project" value="UniProtKB-SubCell"/>
</dbReference>
<proteinExistence type="predicted"/>
<dbReference type="Proteomes" id="UP000077355">
    <property type="component" value="Unassembled WGS sequence"/>
</dbReference>
<dbReference type="OrthoDB" id="9795486at2"/>
<protein>
    <submittedName>
        <fullName evidence="4">Uncharacterized protein</fullName>
    </submittedName>
</protein>
<evidence type="ECO:0000256" key="1">
    <source>
        <dbReference type="ARBA" id="ARBA00004613"/>
    </source>
</evidence>
<dbReference type="GO" id="GO:0016837">
    <property type="term" value="F:carbon-oxygen lyase activity, acting on polysaccharides"/>
    <property type="evidence" value="ECO:0007669"/>
    <property type="project" value="TreeGrafter"/>
</dbReference>
<evidence type="ECO:0000256" key="3">
    <source>
        <dbReference type="ARBA" id="ARBA00022729"/>
    </source>
</evidence>
<evidence type="ECO:0000313" key="4">
    <source>
        <dbReference type="EMBL" id="OAB47259.1"/>
    </source>
</evidence>
<comment type="caution">
    <text evidence="4">The sequence shown here is derived from an EMBL/GenBank/DDBJ whole genome shotgun (WGS) entry which is preliminary data.</text>
</comment>
<dbReference type="InterPro" id="IPR059226">
    <property type="entry name" value="Choice_anch_Q_dom"/>
</dbReference>
<dbReference type="AlphaFoldDB" id="A0A168Q0L1"/>
<keyword evidence="3" id="KW-0732">Signal</keyword>